<evidence type="ECO:0000259" key="2">
    <source>
        <dbReference type="Pfam" id="PF06985"/>
    </source>
</evidence>
<sequence length="946" mass="106347">MPCIPSDESNKNFQLRWPAGVEYKHEDEPSDNLSSSLTASNSGSTSRHQGSSVHCRGSSSAYGSLASKQFDNTQAQISRTASEINPYKPSKCYPVFWSRDDIRLLELDSSSSGSLLHGSFTNVRLGSEQAQYEAVSYTWAGESGDSTRCRPMFIGPLWDIVPITRNCENALRSIRISGGPSRKIWIDSLCIHQDDEKERSAQVALMPRIYANAAGVLVYLGAASEDSDMALDTISRSIDGYTCAHPETQGACEMCAKAIKSLFQRPFFRRLWVVQEVTLGKSLIIFCGSRSTFWPFEHITRGLPVSIWTQFHQKRGDGPGWELLGLMAETSQCFCSDSRDRIFALLGMLQRVDERTVAADYSLTQQEVSIGIASYLVQKCGRGREVLLFGGINRGKRRRLPTWVPDFAEPLKPDWRIRGLLDRSLAISGVPNTAVEARRLLDQAEWQTAPRRRLAFQPLKELNIQISSRTSGLHLSAIKLCNLKSSFRPFGEGRDYQPFVRHGLTWRAVVLVPKAPCGSGQSSSWLNIVSAEDDVYWLYGIEGFAILRPNYGGVSHSLVCACDVVFETSSGPSERQKTQGERRQIPLDRIILVERLSELDENMCSEHLQRILEQLPTGVGPDSTQNQSIQEEQARESLLDIAFGLKNSQYRAEEVLWESWQRMERLLLPLLQCEKGLATLQDAFNGVDVLPFGSTEDCRPRKLYVFQGYCIQSFDTIAELLWSLLPSEDMTSYQTGEAEPPDLSAVKVLKELKDWADLTTNLFSAVDQPKNTAGTSLSLILPCSGIQQKWRTQWTAFQKLMPRGEALLTAQDILSIFSSLRKESGGVEDFLMKHHIDEAYRTASEKHLLWDWDYSKISIGRQQSFWKNVKHDKWLRSWSLFGQQDHHKDGIPEQGNKGFVASAPMTFSFGRETGSTPDTLKSKLALRLYFRGTGFNLDSPTNVTIR</sequence>
<dbReference type="eggNOG" id="ENOG502SPDV">
    <property type="taxonomic scope" value="Eukaryota"/>
</dbReference>
<proteinExistence type="predicted"/>
<gene>
    <name evidence="3" type="ORF">CSUB01_12033</name>
</gene>
<name>A0A066XZD1_COLSU</name>
<dbReference type="OMA" id="CDISPMD"/>
<dbReference type="Pfam" id="PF06985">
    <property type="entry name" value="HET"/>
    <property type="match status" value="1"/>
</dbReference>
<feature type="region of interest" description="Disordered" evidence="1">
    <location>
        <begin position="24"/>
        <end position="58"/>
    </location>
</feature>
<dbReference type="HOGENOM" id="CLU_328445_0_0_1"/>
<dbReference type="EMBL" id="JMSE01000206">
    <property type="protein sequence ID" value="KDN71330.1"/>
    <property type="molecule type" value="Genomic_DNA"/>
</dbReference>
<feature type="compositionally biased region" description="Polar residues" evidence="1">
    <location>
        <begin position="47"/>
        <end position="58"/>
    </location>
</feature>
<dbReference type="InterPro" id="IPR052895">
    <property type="entry name" value="HetReg/Transcr_Mod"/>
</dbReference>
<protein>
    <submittedName>
        <fullName evidence="3">Putative heterokaryon incompatibility protein</fullName>
    </submittedName>
</protein>
<feature type="domain" description="Heterokaryon incompatibility" evidence="2">
    <location>
        <begin position="132"/>
        <end position="276"/>
    </location>
</feature>
<evidence type="ECO:0000313" key="4">
    <source>
        <dbReference type="Proteomes" id="UP000027238"/>
    </source>
</evidence>
<organism evidence="3 4">
    <name type="scientific">Colletotrichum sublineola</name>
    <name type="common">Sorghum anthracnose fungus</name>
    <dbReference type="NCBI Taxonomy" id="1173701"/>
    <lineage>
        <taxon>Eukaryota</taxon>
        <taxon>Fungi</taxon>
        <taxon>Dikarya</taxon>
        <taxon>Ascomycota</taxon>
        <taxon>Pezizomycotina</taxon>
        <taxon>Sordariomycetes</taxon>
        <taxon>Hypocreomycetidae</taxon>
        <taxon>Glomerellales</taxon>
        <taxon>Glomerellaceae</taxon>
        <taxon>Colletotrichum</taxon>
        <taxon>Colletotrichum graminicola species complex</taxon>
    </lineage>
</organism>
<evidence type="ECO:0000313" key="3">
    <source>
        <dbReference type="EMBL" id="KDN71330.1"/>
    </source>
</evidence>
<dbReference type="PANTHER" id="PTHR24148:SF64">
    <property type="entry name" value="HETEROKARYON INCOMPATIBILITY DOMAIN-CONTAINING PROTEIN"/>
    <property type="match status" value="1"/>
</dbReference>
<dbReference type="PANTHER" id="PTHR24148">
    <property type="entry name" value="ANKYRIN REPEAT DOMAIN-CONTAINING PROTEIN 39 HOMOLOG-RELATED"/>
    <property type="match status" value="1"/>
</dbReference>
<evidence type="ECO:0000256" key="1">
    <source>
        <dbReference type="SAM" id="MobiDB-lite"/>
    </source>
</evidence>
<comment type="caution">
    <text evidence="3">The sequence shown here is derived from an EMBL/GenBank/DDBJ whole genome shotgun (WGS) entry which is preliminary data.</text>
</comment>
<reference evidence="4" key="1">
    <citation type="journal article" date="2014" name="Genome Announc.">
        <title>Draft genome sequence of Colletotrichum sublineola, a destructive pathogen of cultivated sorghum.</title>
        <authorList>
            <person name="Baroncelli R."/>
            <person name="Sanz-Martin J.M."/>
            <person name="Rech G.E."/>
            <person name="Sukno S.A."/>
            <person name="Thon M.R."/>
        </authorList>
    </citation>
    <scope>NUCLEOTIDE SEQUENCE [LARGE SCALE GENOMIC DNA]</scope>
    <source>
        <strain evidence="4">TX430BB</strain>
    </source>
</reference>
<dbReference type="AlphaFoldDB" id="A0A066XZD1"/>
<feature type="compositionally biased region" description="Low complexity" evidence="1">
    <location>
        <begin position="31"/>
        <end position="46"/>
    </location>
</feature>
<keyword evidence="4" id="KW-1185">Reference proteome</keyword>
<dbReference type="Proteomes" id="UP000027238">
    <property type="component" value="Unassembled WGS sequence"/>
</dbReference>
<dbReference type="InterPro" id="IPR010730">
    <property type="entry name" value="HET"/>
</dbReference>
<accession>A0A066XZD1</accession>
<dbReference type="OrthoDB" id="4850135at2759"/>